<feature type="domain" description="G-patch" evidence="4">
    <location>
        <begin position="61"/>
        <end position="106"/>
    </location>
</feature>
<gene>
    <name evidence="5" type="ORF">K7432_008284</name>
</gene>
<dbReference type="InterPro" id="IPR000467">
    <property type="entry name" value="G_patch_dom"/>
</dbReference>
<evidence type="ECO:0000259" key="4">
    <source>
        <dbReference type="PROSITE" id="PS50174"/>
    </source>
</evidence>
<name>A0ABR2WS00_9FUNG</name>
<feature type="region of interest" description="Disordered" evidence="2">
    <location>
        <begin position="110"/>
        <end position="141"/>
    </location>
</feature>
<evidence type="ECO:0008006" key="7">
    <source>
        <dbReference type="Google" id="ProtNLM"/>
    </source>
</evidence>
<dbReference type="PROSITE" id="PS00028">
    <property type="entry name" value="ZINC_FINGER_C2H2_1"/>
    <property type="match status" value="1"/>
</dbReference>
<feature type="region of interest" description="Disordered" evidence="2">
    <location>
        <begin position="184"/>
        <end position="288"/>
    </location>
</feature>
<dbReference type="PROSITE" id="PS50157">
    <property type="entry name" value="ZINC_FINGER_C2H2_2"/>
    <property type="match status" value="1"/>
</dbReference>
<evidence type="ECO:0000313" key="5">
    <source>
        <dbReference type="EMBL" id="KAK9764310.1"/>
    </source>
</evidence>
<evidence type="ECO:0000313" key="6">
    <source>
        <dbReference type="Proteomes" id="UP001479436"/>
    </source>
</evidence>
<keyword evidence="1" id="KW-0479">Metal-binding</keyword>
<feature type="domain" description="C2H2-type" evidence="3">
    <location>
        <begin position="158"/>
        <end position="187"/>
    </location>
</feature>
<feature type="compositionally biased region" description="Polar residues" evidence="2">
    <location>
        <begin position="230"/>
        <end position="251"/>
    </location>
</feature>
<dbReference type="Pfam" id="PF01585">
    <property type="entry name" value="G-patch"/>
    <property type="match status" value="1"/>
</dbReference>
<dbReference type="Proteomes" id="UP001479436">
    <property type="component" value="Unassembled WGS sequence"/>
</dbReference>
<feature type="compositionally biased region" description="Basic and acidic residues" evidence="2">
    <location>
        <begin position="197"/>
        <end position="220"/>
    </location>
</feature>
<sequence>MYNSTKTTNSSSQKYFEEFDFSAMDITLPDGFELCLPGSNTSNNSLPEDTDIVDVDTPIPSTNVGYQLLLKMGWQGKGLGVNQQGRLEPVKVTLKEDKLGLGKLEAEQTVHTESTSRRKALESEKIAEENEEQKVLREEKAQQQEDLKKHIHEINSAFYCSLCDKQYTKISEYESHLSSYDHHHKKRFQEMKQSSKNPDDLQARKEKDRKREEKELKRMQEAAMAAAAKRSTNVSNNVTQPILESTSNGASSEMAKDLSSSTHKPISFGIGKKANEGAKPFKFALKKK</sequence>
<protein>
    <recommendedName>
        <fullName evidence="7">G-patch domain-containing protein</fullName>
    </recommendedName>
</protein>
<proteinExistence type="predicted"/>
<dbReference type="InterPro" id="IPR013087">
    <property type="entry name" value="Znf_C2H2_type"/>
</dbReference>
<reference evidence="5 6" key="1">
    <citation type="submission" date="2023-04" db="EMBL/GenBank/DDBJ databases">
        <title>Genome of Basidiobolus ranarum AG-B5.</title>
        <authorList>
            <person name="Stajich J.E."/>
            <person name="Carter-House D."/>
            <person name="Gryganskyi A."/>
        </authorList>
    </citation>
    <scope>NUCLEOTIDE SEQUENCE [LARGE SCALE GENOMIC DNA]</scope>
    <source>
        <strain evidence="5 6">AG-B5</strain>
    </source>
</reference>
<keyword evidence="1" id="KW-0862">Zinc</keyword>
<dbReference type="PANTHER" id="PTHR47251:SF1">
    <property type="entry name" value="FINGER DOMAIN PROTEIN, PUTATIVE (AFU_ORTHOLOGUE AFUA_3G04180)-RELATED"/>
    <property type="match status" value="1"/>
</dbReference>
<accession>A0ABR2WS00</accession>
<dbReference type="PROSITE" id="PS50174">
    <property type="entry name" value="G_PATCH"/>
    <property type="match status" value="1"/>
</dbReference>
<evidence type="ECO:0000256" key="1">
    <source>
        <dbReference type="PROSITE-ProRule" id="PRU00042"/>
    </source>
</evidence>
<organism evidence="5 6">
    <name type="scientific">Basidiobolus ranarum</name>
    <dbReference type="NCBI Taxonomy" id="34480"/>
    <lineage>
        <taxon>Eukaryota</taxon>
        <taxon>Fungi</taxon>
        <taxon>Fungi incertae sedis</taxon>
        <taxon>Zoopagomycota</taxon>
        <taxon>Entomophthoromycotina</taxon>
        <taxon>Basidiobolomycetes</taxon>
        <taxon>Basidiobolales</taxon>
        <taxon>Basidiobolaceae</taxon>
        <taxon>Basidiobolus</taxon>
    </lineage>
</organism>
<keyword evidence="6" id="KW-1185">Reference proteome</keyword>
<dbReference type="EMBL" id="JASJQH010000452">
    <property type="protein sequence ID" value="KAK9764310.1"/>
    <property type="molecule type" value="Genomic_DNA"/>
</dbReference>
<evidence type="ECO:0000256" key="2">
    <source>
        <dbReference type="SAM" id="MobiDB-lite"/>
    </source>
</evidence>
<comment type="caution">
    <text evidence="5">The sequence shown here is derived from an EMBL/GenBank/DDBJ whole genome shotgun (WGS) entry which is preliminary data.</text>
</comment>
<evidence type="ECO:0000259" key="3">
    <source>
        <dbReference type="PROSITE" id="PS50157"/>
    </source>
</evidence>
<dbReference type="SMART" id="SM00443">
    <property type="entry name" value="G_patch"/>
    <property type="match status" value="1"/>
</dbReference>
<keyword evidence="1" id="KW-0863">Zinc-finger</keyword>
<dbReference type="PANTHER" id="PTHR47251">
    <property type="entry name" value="FINGER DOMAIN PROTEIN, PUTATIVE (AFU_ORTHOLOGUE AFUA_3G04180)-RELATED"/>
    <property type="match status" value="1"/>
</dbReference>